<dbReference type="Proteomes" id="UP001374535">
    <property type="component" value="Chromosome 8"/>
</dbReference>
<name>A0AAQ3RQB7_VIGMU</name>
<dbReference type="Gene3D" id="1.10.510.10">
    <property type="entry name" value="Transferase(Phosphotransferase) domain 1"/>
    <property type="match status" value="1"/>
</dbReference>
<keyword evidence="3" id="KW-1185">Reference proteome</keyword>
<evidence type="ECO:0008006" key="4">
    <source>
        <dbReference type="Google" id="ProtNLM"/>
    </source>
</evidence>
<protein>
    <recommendedName>
        <fullName evidence="4">Protein kinase domain-containing protein</fullName>
    </recommendedName>
</protein>
<evidence type="ECO:0000256" key="1">
    <source>
        <dbReference type="SAM" id="MobiDB-lite"/>
    </source>
</evidence>
<dbReference type="AlphaFoldDB" id="A0AAQ3RQB7"/>
<gene>
    <name evidence="2" type="ORF">V8G54_026883</name>
</gene>
<evidence type="ECO:0000313" key="3">
    <source>
        <dbReference type="Proteomes" id="UP001374535"/>
    </source>
</evidence>
<proteinExistence type="predicted"/>
<evidence type="ECO:0000313" key="2">
    <source>
        <dbReference type="EMBL" id="WVZ00814.1"/>
    </source>
</evidence>
<organism evidence="2 3">
    <name type="scientific">Vigna mungo</name>
    <name type="common">Black gram</name>
    <name type="synonym">Phaseolus mungo</name>
    <dbReference type="NCBI Taxonomy" id="3915"/>
    <lineage>
        <taxon>Eukaryota</taxon>
        <taxon>Viridiplantae</taxon>
        <taxon>Streptophyta</taxon>
        <taxon>Embryophyta</taxon>
        <taxon>Tracheophyta</taxon>
        <taxon>Spermatophyta</taxon>
        <taxon>Magnoliopsida</taxon>
        <taxon>eudicotyledons</taxon>
        <taxon>Gunneridae</taxon>
        <taxon>Pentapetalae</taxon>
        <taxon>rosids</taxon>
        <taxon>fabids</taxon>
        <taxon>Fabales</taxon>
        <taxon>Fabaceae</taxon>
        <taxon>Papilionoideae</taxon>
        <taxon>50 kb inversion clade</taxon>
        <taxon>NPAAA clade</taxon>
        <taxon>indigoferoid/millettioid clade</taxon>
        <taxon>Phaseoleae</taxon>
        <taxon>Vigna</taxon>
    </lineage>
</organism>
<dbReference type="InterPro" id="IPR011009">
    <property type="entry name" value="Kinase-like_dom_sf"/>
</dbReference>
<feature type="region of interest" description="Disordered" evidence="1">
    <location>
        <begin position="53"/>
        <end position="85"/>
    </location>
</feature>
<dbReference type="SUPFAM" id="SSF56112">
    <property type="entry name" value="Protein kinase-like (PK-like)"/>
    <property type="match status" value="1"/>
</dbReference>
<dbReference type="EMBL" id="CP144693">
    <property type="protein sequence ID" value="WVZ00814.1"/>
    <property type="molecule type" value="Genomic_DNA"/>
</dbReference>
<feature type="compositionally biased region" description="Polar residues" evidence="1">
    <location>
        <begin position="55"/>
        <end position="83"/>
    </location>
</feature>
<reference evidence="2 3" key="1">
    <citation type="journal article" date="2023" name="Life. Sci Alliance">
        <title>Evolutionary insights into 3D genome organization and epigenetic landscape of Vigna mungo.</title>
        <authorList>
            <person name="Junaid A."/>
            <person name="Singh B."/>
            <person name="Bhatia S."/>
        </authorList>
    </citation>
    <scope>NUCLEOTIDE SEQUENCE [LARGE SCALE GENOMIC DNA]</scope>
    <source>
        <strain evidence="2">Urdbean</strain>
    </source>
</reference>
<sequence length="102" mass="11040">MYSKDAQSSTIVLQLCQHRTLFDRIADGPLPEPHAASLTKQLLEALTHCHALGSPTETSNPKTSCSTKPTTLNSPTSAPQSGSVRVGPCASWWTPLIKWLLK</sequence>
<accession>A0AAQ3RQB7</accession>